<dbReference type="InterPro" id="IPR027417">
    <property type="entry name" value="P-loop_NTPase"/>
</dbReference>
<feature type="transmembrane region" description="Helical" evidence="5">
    <location>
        <begin position="247"/>
        <end position="275"/>
    </location>
</feature>
<dbReference type="PROSITE" id="PS50929">
    <property type="entry name" value="ABC_TM1F"/>
    <property type="match status" value="1"/>
</dbReference>
<keyword evidence="8" id="KW-1185">Reference proteome</keyword>
<keyword evidence="7" id="KW-0067">ATP-binding</keyword>
<protein>
    <submittedName>
        <fullName evidence="7">Putative ABC transport system ATP-binding protein</fullName>
    </submittedName>
</protein>
<dbReference type="GO" id="GO:0015421">
    <property type="term" value="F:ABC-type oligopeptide transporter activity"/>
    <property type="evidence" value="ECO:0007669"/>
    <property type="project" value="TreeGrafter"/>
</dbReference>
<dbReference type="SUPFAM" id="SSF90123">
    <property type="entry name" value="ABC transporter transmembrane region"/>
    <property type="match status" value="1"/>
</dbReference>
<keyword evidence="3 5" id="KW-1133">Transmembrane helix</keyword>
<feature type="domain" description="ABC transmembrane type-1" evidence="6">
    <location>
        <begin position="30"/>
        <end position="310"/>
    </location>
</feature>
<dbReference type="InterPro" id="IPR011527">
    <property type="entry name" value="ABC1_TM_dom"/>
</dbReference>
<accession>A0A3M0CM20</accession>
<dbReference type="Pfam" id="PF00664">
    <property type="entry name" value="ABC_membrane"/>
    <property type="match status" value="1"/>
</dbReference>
<feature type="transmembrane region" description="Helical" evidence="5">
    <location>
        <begin position="166"/>
        <end position="185"/>
    </location>
</feature>
<keyword evidence="2 5" id="KW-0812">Transmembrane</keyword>
<dbReference type="InterPro" id="IPR039421">
    <property type="entry name" value="Type_1_exporter"/>
</dbReference>
<evidence type="ECO:0000259" key="6">
    <source>
        <dbReference type="PROSITE" id="PS50929"/>
    </source>
</evidence>
<feature type="transmembrane region" description="Helical" evidence="5">
    <location>
        <begin position="27"/>
        <end position="53"/>
    </location>
</feature>
<dbReference type="Gene3D" id="1.20.1560.10">
    <property type="entry name" value="ABC transporter type 1, transmembrane domain"/>
    <property type="match status" value="1"/>
</dbReference>
<keyword evidence="4 5" id="KW-0472">Membrane</keyword>
<dbReference type="Proteomes" id="UP000271227">
    <property type="component" value="Unassembled WGS sequence"/>
</dbReference>
<evidence type="ECO:0000256" key="2">
    <source>
        <dbReference type="ARBA" id="ARBA00022692"/>
    </source>
</evidence>
<dbReference type="InParanoid" id="A0A3M0CM20"/>
<evidence type="ECO:0000256" key="5">
    <source>
        <dbReference type="SAM" id="Phobius"/>
    </source>
</evidence>
<reference evidence="7 8" key="1">
    <citation type="submission" date="2018-10" db="EMBL/GenBank/DDBJ databases">
        <title>Genomic Encyclopedia of Archaeal and Bacterial Type Strains, Phase II (KMG-II): from individual species to whole genera.</title>
        <authorList>
            <person name="Goeker M."/>
        </authorList>
    </citation>
    <scope>NUCLEOTIDE SEQUENCE [LARGE SCALE GENOMIC DNA]</scope>
    <source>
        <strain evidence="7 8">DSM 25217</strain>
    </source>
</reference>
<dbReference type="PANTHER" id="PTHR43394">
    <property type="entry name" value="ATP-DEPENDENT PERMEASE MDL1, MITOCHONDRIAL"/>
    <property type="match status" value="1"/>
</dbReference>
<dbReference type="Gene3D" id="3.40.50.300">
    <property type="entry name" value="P-loop containing nucleotide triphosphate hydrolases"/>
    <property type="match status" value="1"/>
</dbReference>
<dbReference type="OrthoDB" id="311344at2"/>
<gene>
    <name evidence="7" type="ORF">BXY39_2091</name>
</gene>
<dbReference type="SUPFAM" id="SSF52540">
    <property type="entry name" value="P-loop containing nucleoside triphosphate hydrolases"/>
    <property type="match status" value="1"/>
</dbReference>
<dbReference type="EMBL" id="REFR01000011">
    <property type="protein sequence ID" value="RMB07996.1"/>
    <property type="molecule type" value="Genomic_DNA"/>
</dbReference>
<comment type="subcellular location">
    <subcellularLocation>
        <location evidence="1">Cell membrane</location>
        <topology evidence="1">Multi-pass membrane protein</topology>
    </subcellularLocation>
</comment>
<dbReference type="InterPro" id="IPR036640">
    <property type="entry name" value="ABC1_TM_sf"/>
</dbReference>
<dbReference type="RefSeq" id="WP_121938755.1">
    <property type="nucleotide sequence ID" value="NZ_REFR01000011.1"/>
</dbReference>
<dbReference type="GO" id="GO:0005524">
    <property type="term" value="F:ATP binding"/>
    <property type="evidence" value="ECO:0007669"/>
    <property type="project" value="UniProtKB-KW"/>
</dbReference>
<proteinExistence type="predicted"/>
<dbReference type="GO" id="GO:0005886">
    <property type="term" value="C:plasma membrane"/>
    <property type="evidence" value="ECO:0007669"/>
    <property type="project" value="UniProtKB-SubCell"/>
</dbReference>
<dbReference type="PANTHER" id="PTHR43394:SF4">
    <property type="entry name" value="TOXIN SECRETION ABC TRANSPORTER ATP-BINDING PROTEIN"/>
    <property type="match status" value="1"/>
</dbReference>
<name>A0A3M0CM20_9PROT</name>
<organism evidence="7 8">
    <name type="scientific">Eilatimonas milleporae</name>
    <dbReference type="NCBI Taxonomy" id="911205"/>
    <lineage>
        <taxon>Bacteria</taxon>
        <taxon>Pseudomonadati</taxon>
        <taxon>Pseudomonadota</taxon>
        <taxon>Alphaproteobacteria</taxon>
        <taxon>Kordiimonadales</taxon>
        <taxon>Kordiimonadaceae</taxon>
        <taxon>Eilatimonas</taxon>
    </lineage>
</organism>
<evidence type="ECO:0000313" key="8">
    <source>
        <dbReference type="Proteomes" id="UP000271227"/>
    </source>
</evidence>
<comment type="caution">
    <text evidence="7">The sequence shown here is derived from an EMBL/GenBank/DDBJ whole genome shotgun (WGS) entry which is preliminary data.</text>
</comment>
<evidence type="ECO:0000313" key="7">
    <source>
        <dbReference type="EMBL" id="RMB07996.1"/>
    </source>
</evidence>
<evidence type="ECO:0000256" key="1">
    <source>
        <dbReference type="ARBA" id="ARBA00004651"/>
    </source>
</evidence>
<feature type="transmembrane region" description="Helical" evidence="5">
    <location>
        <begin position="138"/>
        <end position="160"/>
    </location>
</feature>
<sequence length="571" mass="63590">MASVEHALKPGVLRNLFQRVLGPEGSYYNLAVIYGIAFSVLTLAVPISVQMLIDTVANTALVQPLVVLSAVLLVLLLVSGLLYAFRTHLMELFERRIYARLTSEVALRAMYARATFFDETQRTDLFNRYFDIMTLQRYVPSILIGAVSLIFQAVFGIAVVSLYHPALLIFNVAFVLLIWLVWAVWGRGAIRTGLYLSESKYNTARWLEGLASNNSFFKSDQHISFALSQADDFTNRYMTEKKRHFRFTFAQTVALLLLYAIASAGLLGIGGWLVIIGELTLGQLVAAELIMSAIFVGVSQFSSYLRQFYDVCAAVEELSRFFDMPLEQAEGSLVLPDGATDLTFNKVRLHLHDKPVMLDMVIPGGANLRAEAEDFGLQRIFTYLMKRHIVPNGGSITLGGQDLMDCDVHRLRQDVVVLHRSNMMESRIVDYLRLSHEGVTRADMVEALDMVGLDEVISALEDGLNTIVGPSGLPLSDDEAMRLKLAAAILSRPHVLVLTQQFDLVDGDHMNRVIAYLDEKACTTVVYFTQRRDIAAFTHNLFLSNDEQRITRLDAADAPAGDQGENNAADS</sequence>
<keyword evidence="7" id="KW-0547">Nucleotide-binding</keyword>
<dbReference type="AlphaFoldDB" id="A0A3M0CM20"/>
<evidence type="ECO:0000256" key="3">
    <source>
        <dbReference type="ARBA" id="ARBA00022989"/>
    </source>
</evidence>
<evidence type="ECO:0000256" key="4">
    <source>
        <dbReference type="ARBA" id="ARBA00023136"/>
    </source>
</evidence>
<feature type="transmembrane region" description="Helical" evidence="5">
    <location>
        <begin position="65"/>
        <end position="85"/>
    </location>
</feature>